<dbReference type="RefSeq" id="WP_051765907.1">
    <property type="nucleotide sequence ID" value="NZ_CP034550.1"/>
</dbReference>
<dbReference type="Proteomes" id="UP000325787">
    <property type="component" value="Chromosome"/>
</dbReference>
<gene>
    <name evidence="3" type="ORF">EKG83_08630</name>
</gene>
<keyword evidence="4" id="KW-1185">Reference proteome</keyword>
<sequence>MRNVKVAVALAVLALAGCTAGNESPAPGGTTSSSASTTLSPGSSTAPTSGSRPGPTTPAPVPPPQSTPPPLPGGETEVPGAQVDGGTLPDTYERQAWTSADGRVLRVVGLAGGCKTASAEVTAQSADQVRITLVTTYYPPAEGTACTQELRDVPLDVTLDAPLGDRLVVLETREQTA</sequence>
<dbReference type="PROSITE" id="PS51257">
    <property type="entry name" value="PROKAR_LIPOPROTEIN"/>
    <property type="match status" value="1"/>
</dbReference>
<protein>
    <submittedName>
        <fullName evidence="3">Uncharacterized protein</fullName>
    </submittedName>
</protein>
<proteinExistence type="predicted"/>
<dbReference type="OrthoDB" id="3629194at2"/>
<name>A0A5Q0GU00_SACSY</name>
<organism evidence="3 4">
    <name type="scientific">Saccharothrix syringae</name>
    <name type="common">Nocardiopsis syringae</name>
    <dbReference type="NCBI Taxonomy" id="103733"/>
    <lineage>
        <taxon>Bacteria</taxon>
        <taxon>Bacillati</taxon>
        <taxon>Actinomycetota</taxon>
        <taxon>Actinomycetes</taxon>
        <taxon>Pseudonocardiales</taxon>
        <taxon>Pseudonocardiaceae</taxon>
        <taxon>Saccharothrix</taxon>
    </lineage>
</organism>
<evidence type="ECO:0000313" key="3">
    <source>
        <dbReference type="EMBL" id="QFZ17537.1"/>
    </source>
</evidence>
<accession>A0A5Q0GU00</accession>
<dbReference type="KEGG" id="ssyi:EKG83_08630"/>
<keyword evidence="2" id="KW-0732">Signal</keyword>
<feature type="compositionally biased region" description="Pro residues" evidence="1">
    <location>
        <begin position="55"/>
        <end position="72"/>
    </location>
</feature>
<feature type="compositionally biased region" description="Low complexity" evidence="1">
    <location>
        <begin position="24"/>
        <end position="54"/>
    </location>
</feature>
<feature type="region of interest" description="Disordered" evidence="1">
    <location>
        <begin position="20"/>
        <end position="92"/>
    </location>
</feature>
<feature type="chain" id="PRO_5039105351" evidence="2">
    <location>
        <begin position="21"/>
        <end position="177"/>
    </location>
</feature>
<evidence type="ECO:0000256" key="2">
    <source>
        <dbReference type="SAM" id="SignalP"/>
    </source>
</evidence>
<evidence type="ECO:0000256" key="1">
    <source>
        <dbReference type="SAM" id="MobiDB-lite"/>
    </source>
</evidence>
<reference evidence="4" key="1">
    <citation type="journal article" date="2021" name="Curr. Microbiol.">
        <title>Complete genome of nocamycin-producing strain Saccharothrix syringae NRRL B-16468 reveals the biosynthetic potential for secondary metabolites.</title>
        <authorList>
            <person name="Mo X."/>
            <person name="Yang S."/>
        </authorList>
    </citation>
    <scope>NUCLEOTIDE SEQUENCE [LARGE SCALE GENOMIC DNA]</scope>
    <source>
        <strain evidence="4">ATCC 51364 / DSM 43886 / JCM 6844 / KCTC 9398 / NBRC 14523 / NRRL B-16468 / INA 2240</strain>
    </source>
</reference>
<evidence type="ECO:0000313" key="4">
    <source>
        <dbReference type="Proteomes" id="UP000325787"/>
    </source>
</evidence>
<dbReference type="EMBL" id="CP034550">
    <property type="protein sequence ID" value="QFZ17537.1"/>
    <property type="molecule type" value="Genomic_DNA"/>
</dbReference>
<feature type="signal peptide" evidence="2">
    <location>
        <begin position="1"/>
        <end position="20"/>
    </location>
</feature>
<dbReference type="AlphaFoldDB" id="A0A5Q0GU00"/>